<accession>A0ABX5M8A7</accession>
<dbReference type="EMBL" id="QICQ01000007">
    <property type="protein sequence ID" value="PXV82493.1"/>
    <property type="molecule type" value="Genomic_DNA"/>
</dbReference>
<sequence>MLISIESLKTQGGFSDKPVKRTITWRQSDEEFTGDVYVRPLSYASAVADLRSINDDLDPVASRIASSITDEQGKPIFTVQDITGEADPDRGALNGSLTIALLNVIAEVNGLGKQQS</sequence>
<dbReference type="Pfam" id="PF16459">
    <property type="entry name" value="Phage_TAC_13"/>
    <property type="match status" value="1"/>
</dbReference>
<dbReference type="InterPro" id="IPR024410">
    <property type="entry name" value="Phage_TAC_12"/>
</dbReference>
<evidence type="ECO:0000313" key="2">
    <source>
        <dbReference type="Proteomes" id="UP000247780"/>
    </source>
</evidence>
<protein>
    <submittedName>
        <fullName evidence="1">Phage tail assembly chaperone</fullName>
    </submittedName>
</protein>
<gene>
    <name evidence="1" type="ORF">C8R14_10765</name>
</gene>
<comment type="caution">
    <text evidence="1">The sequence shown here is derived from an EMBL/GenBank/DDBJ whole genome shotgun (WGS) entry which is preliminary data.</text>
</comment>
<proteinExistence type="predicted"/>
<evidence type="ECO:0000313" key="1">
    <source>
        <dbReference type="EMBL" id="PXV82493.1"/>
    </source>
</evidence>
<reference evidence="1 2" key="1">
    <citation type="submission" date="2018-04" db="EMBL/GenBank/DDBJ databases">
        <title>Active sludge and wastewater microbial communities from Klosterneuburg, Austria.</title>
        <authorList>
            <person name="Wagner M."/>
        </authorList>
    </citation>
    <scope>NUCLEOTIDE SEQUENCE [LARGE SCALE GENOMIC DNA]</scope>
    <source>
        <strain evidence="1 2">Nm 57</strain>
    </source>
</reference>
<name>A0ABX5M8A7_9PROT</name>
<dbReference type="Proteomes" id="UP000247780">
    <property type="component" value="Unassembled WGS sequence"/>
</dbReference>
<keyword evidence="2" id="KW-1185">Reference proteome</keyword>
<organism evidence="1 2">
    <name type="scientific">Nitrosomonas eutropha</name>
    <dbReference type="NCBI Taxonomy" id="916"/>
    <lineage>
        <taxon>Bacteria</taxon>
        <taxon>Pseudomonadati</taxon>
        <taxon>Pseudomonadota</taxon>
        <taxon>Betaproteobacteria</taxon>
        <taxon>Nitrosomonadales</taxon>
        <taxon>Nitrosomonadaceae</taxon>
        <taxon>Nitrosomonas</taxon>
    </lineage>
</organism>